<dbReference type="EMBL" id="NCVQ01000006">
    <property type="protein sequence ID" value="PWZ20852.1"/>
    <property type="molecule type" value="Genomic_DNA"/>
</dbReference>
<dbReference type="PANTHER" id="PTHR21450">
    <property type="entry name" value="PROTEIN ALTERED PHOSPHATE STARVATION RESPONSE 1"/>
    <property type="match status" value="1"/>
</dbReference>
<dbReference type="PANTHER" id="PTHR21450:SF26">
    <property type="entry name" value="LEUCINE ZIPPER PROTEIN-LIKE"/>
    <property type="match status" value="1"/>
</dbReference>
<dbReference type="Pfam" id="PF04782">
    <property type="entry name" value="DUF632"/>
    <property type="match status" value="1"/>
</dbReference>
<protein>
    <recommendedName>
        <fullName evidence="1">DUF632 domain-containing protein</fullName>
    </recommendedName>
</protein>
<dbReference type="Proteomes" id="UP000251960">
    <property type="component" value="Chromosome 5"/>
</dbReference>
<dbReference type="AlphaFoldDB" id="A0A3L6EII0"/>
<evidence type="ECO:0000259" key="1">
    <source>
        <dbReference type="Pfam" id="PF04782"/>
    </source>
</evidence>
<evidence type="ECO:0000313" key="2">
    <source>
        <dbReference type="EMBL" id="PWZ20852.1"/>
    </source>
</evidence>
<dbReference type="InterPro" id="IPR006867">
    <property type="entry name" value="DUF632"/>
</dbReference>
<accession>A0A3L6EII0</accession>
<sequence>MGDAMWDIQGHFMKILDTARWVSMPLEVSPTREDTVEPLVPKTTTVSCRAPPGVRSQDANGAEPFAIEKTRAAFRDLGTKLDISLTSVDAVSRRIAAVRDDELRPQLVQLVRGLARMPRVIADAHRVMKRIADDSIALLTSSAAAAARPSARPGR</sequence>
<gene>
    <name evidence="2" type="ORF">Zm00014a_010525</name>
</gene>
<proteinExistence type="predicted"/>
<organism evidence="2">
    <name type="scientific">Zea mays</name>
    <name type="common">Maize</name>
    <dbReference type="NCBI Taxonomy" id="4577"/>
    <lineage>
        <taxon>Eukaryota</taxon>
        <taxon>Viridiplantae</taxon>
        <taxon>Streptophyta</taxon>
        <taxon>Embryophyta</taxon>
        <taxon>Tracheophyta</taxon>
        <taxon>Spermatophyta</taxon>
        <taxon>Magnoliopsida</taxon>
        <taxon>Liliopsida</taxon>
        <taxon>Poales</taxon>
        <taxon>Poaceae</taxon>
        <taxon>PACMAD clade</taxon>
        <taxon>Panicoideae</taxon>
        <taxon>Andropogonodae</taxon>
        <taxon>Andropogoneae</taxon>
        <taxon>Tripsacinae</taxon>
        <taxon>Zea</taxon>
    </lineage>
</organism>
<name>A0A3L6EII0_MAIZE</name>
<feature type="domain" description="DUF632" evidence="1">
    <location>
        <begin position="54"/>
        <end position="141"/>
    </location>
</feature>
<comment type="caution">
    <text evidence="2">The sequence shown here is derived from an EMBL/GenBank/DDBJ whole genome shotgun (WGS) entry which is preliminary data.</text>
</comment>
<reference evidence="2" key="1">
    <citation type="journal article" date="2018" name="Nat. Genet.">
        <title>Extensive intraspecific gene order and gene structural variations between Mo17 and other maize genomes.</title>
        <authorList>
            <person name="Sun S."/>
            <person name="Zhou Y."/>
            <person name="Chen J."/>
            <person name="Shi J."/>
            <person name="Zhao H."/>
            <person name="Zhao H."/>
            <person name="Song W."/>
            <person name="Zhang M."/>
            <person name="Cui Y."/>
            <person name="Dong X."/>
            <person name="Liu H."/>
            <person name="Ma X."/>
            <person name="Jiao Y."/>
            <person name="Wang B."/>
            <person name="Wei X."/>
            <person name="Stein J.C."/>
            <person name="Glaubitz J.C."/>
            <person name="Lu F."/>
            <person name="Yu G."/>
            <person name="Liang C."/>
            <person name="Fengler K."/>
            <person name="Li B."/>
            <person name="Rafalski A."/>
            <person name="Schnable P.S."/>
            <person name="Ware D.H."/>
            <person name="Buckler E.S."/>
            <person name="Lai J."/>
        </authorList>
    </citation>
    <scope>NUCLEOTIDE SEQUENCE [LARGE SCALE GENOMIC DNA]</scope>
    <source>
        <tissue evidence="2">Seedling</tissue>
    </source>
</reference>